<dbReference type="SUPFAM" id="SSF53756">
    <property type="entry name" value="UDP-Glycosyltransferase/glycogen phosphorylase"/>
    <property type="match status" value="1"/>
</dbReference>
<dbReference type="PANTHER" id="PTHR45947:SF13">
    <property type="entry name" value="TRANSFERASE"/>
    <property type="match status" value="1"/>
</dbReference>
<evidence type="ECO:0000313" key="6">
    <source>
        <dbReference type="Proteomes" id="UP000095214"/>
    </source>
</evidence>
<dbReference type="Gene3D" id="3.40.50.2000">
    <property type="entry name" value="Glycogen Phosphorylase B"/>
    <property type="match status" value="2"/>
</dbReference>
<feature type="domain" description="Glycosyl transferase family 1" evidence="3">
    <location>
        <begin position="187"/>
        <end position="347"/>
    </location>
</feature>
<evidence type="ECO:0000259" key="4">
    <source>
        <dbReference type="Pfam" id="PF13439"/>
    </source>
</evidence>
<evidence type="ECO:0000313" key="5">
    <source>
        <dbReference type="EMBL" id="AOS46996.1"/>
    </source>
</evidence>
<dbReference type="InterPro" id="IPR001296">
    <property type="entry name" value="Glyco_trans_1"/>
</dbReference>
<dbReference type="GO" id="GO:0016757">
    <property type="term" value="F:glycosyltransferase activity"/>
    <property type="evidence" value="ECO:0007669"/>
    <property type="project" value="UniProtKB-KW"/>
</dbReference>
<dbReference type="PANTHER" id="PTHR45947">
    <property type="entry name" value="SULFOQUINOVOSYL TRANSFERASE SQD2"/>
    <property type="match status" value="1"/>
</dbReference>
<protein>
    <submittedName>
        <fullName evidence="5">Glycosyl transferase family 1</fullName>
    </submittedName>
</protein>
<dbReference type="Pfam" id="PF00534">
    <property type="entry name" value="Glycos_transf_1"/>
    <property type="match status" value="1"/>
</dbReference>
<evidence type="ECO:0000256" key="2">
    <source>
        <dbReference type="ARBA" id="ARBA00022679"/>
    </source>
</evidence>
<sequence>MRTAITKGTLRIPPTYFALAHADAMPDIEWRAFTLVADIADPAVAVPVEQATPLAGRLGARARERLKWGRLGTMARAVEAWGPDVVHQQQATWSLPAVRASRRTGAPMVTTLHGGDAYRAGAARGAAGGAWNERNRRAAFAQSEALLAVSRFLAGVAVASGAPADKVEVHYQGVDTAFWTPGDPSRRADAEPTVLFVGALTALKGVMDLVDVSAALVERFPHRLVVVGEGPLEERVRAAAGPHVRMTGALPREWVRDLVRSAAVLVCPTRSSEGRQEAAGLVLLEAQACAVPVIAGRVGGTPEMLADSATGFLTADGDRDDLAAALGRVLAMPEEERAAMGAAAREWVVGNRSLRGATARLREVYASLG</sequence>
<dbReference type="Pfam" id="PF13439">
    <property type="entry name" value="Glyco_transf_4"/>
    <property type="match status" value="1"/>
</dbReference>
<evidence type="ECO:0000256" key="1">
    <source>
        <dbReference type="ARBA" id="ARBA00022676"/>
    </source>
</evidence>
<evidence type="ECO:0000259" key="3">
    <source>
        <dbReference type="Pfam" id="PF00534"/>
    </source>
</evidence>
<accession>A0A1D8B1I7</accession>
<dbReference type="Proteomes" id="UP000095214">
    <property type="component" value="Chromosome"/>
</dbReference>
<dbReference type="RefSeq" id="WP_034255191.1">
    <property type="nucleotide sequence ID" value="NZ_CP017298.1"/>
</dbReference>
<dbReference type="AlphaFoldDB" id="A0A1D8B1I7"/>
<dbReference type="KEGG" id="phon:BH719_03260"/>
<dbReference type="InterPro" id="IPR028098">
    <property type="entry name" value="Glyco_trans_4-like_N"/>
</dbReference>
<feature type="domain" description="Glycosyltransferase subfamily 4-like N-terminal" evidence="4">
    <location>
        <begin position="59"/>
        <end position="177"/>
    </location>
</feature>
<organism evidence="5 6">
    <name type="scientific">Pauljensenia hongkongensis</name>
    <dbReference type="NCBI Taxonomy" id="178339"/>
    <lineage>
        <taxon>Bacteria</taxon>
        <taxon>Bacillati</taxon>
        <taxon>Actinomycetota</taxon>
        <taxon>Actinomycetes</taxon>
        <taxon>Actinomycetales</taxon>
        <taxon>Actinomycetaceae</taxon>
        <taxon>Pauljensenia</taxon>
    </lineage>
</organism>
<dbReference type="EMBL" id="CP017298">
    <property type="protein sequence ID" value="AOS46996.1"/>
    <property type="molecule type" value="Genomic_DNA"/>
</dbReference>
<dbReference type="OrthoDB" id="9809227at2"/>
<keyword evidence="2 5" id="KW-0808">Transferase</keyword>
<reference evidence="5 6" key="1">
    <citation type="submission" date="2016-09" db="EMBL/GenBank/DDBJ databases">
        <title>Complete genome sequence of Actinomyces hongkongensis HKU8.</title>
        <authorList>
            <person name="Gao Y.-X."/>
            <person name="Zhou Y.-Y."/>
            <person name="Xie Y."/>
            <person name="Wang M."/>
            <person name="Wang S.-J."/>
            <person name="Shen S.-G."/>
        </authorList>
    </citation>
    <scope>NUCLEOTIDE SEQUENCE [LARGE SCALE GENOMIC DNA]</scope>
    <source>
        <strain evidence="5 6">HKU8</strain>
    </source>
</reference>
<dbReference type="GO" id="GO:1901137">
    <property type="term" value="P:carbohydrate derivative biosynthetic process"/>
    <property type="evidence" value="ECO:0007669"/>
    <property type="project" value="UniProtKB-ARBA"/>
</dbReference>
<dbReference type="InterPro" id="IPR050194">
    <property type="entry name" value="Glycosyltransferase_grp1"/>
</dbReference>
<gene>
    <name evidence="5" type="ORF">BH719_03260</name>
</gene>
<keyword evidence="1" id="KW-0328">Glycosyltransferase</keyword>
<proteinExistence type="predicted"/>
<keyword evidence="6" id="KW-1185">Reference proteome</keyword>
<name>A0A1D8B1I7_9ACTO</name>
<dbReference type="STRING" id="178339.BH719_03260"/>